<protein>
    <submittedName>
        <fullName evidence="1">Uncharacterized protein</fullName>
    </submittedName>
</protein>
<proteinExistence type="predicted"/>
<accession>A0AAQ3JYB6</accession>
<dbReference type="AlphaFoldDB" id="A0AAQ3JYB6"/>
<dbReference type="PANTHER" id="PTHR33710:SF71">
    <property type="entry name" value="ENDONUCLEASE_EXONUCLEASE_PHOSPHATASE DOMAIN-CONTAINING PROTEIN"/>
    <property type="match status" value="1"/>
</dbReference>
<gene>
    <name evidence="1" type="ORF">Cni_G05769</name>
</gene>
<dbReference type="Gene3D" id="3.60.10.10">
    <property type="entry name" value="Endonuclease/exonuclease/phosphatase"/>
    <property type="match status" value="1"/>
</dbReference>
<evidence type="ECO:0000313" key="1">
    <source>
        <dbReference type="EMBL" id="WOK97061.1"/>
    </source>
</evidence>
<sequence>MNVMVYPKNNRPWMLSGLYASNVADERRVLWKFLSKMEMEDIPWLIIGDFNCVCSQEDKMGGNPFKWGESINDYQKMCNSVGLIEANFKGNRFTWCNNRTGKNKILARLDKALMNWCWFNTFGYVQVFHFSRIASDHRPILLAAEHKKVIKNSTRKFIFEHYWMEHSEIDDFIKDNWVLKENDMYNMESFGRSLFSLSTKLTSWAKNNICPIEKELKSAKVELEIIDRLDESGMRREADIIKMRCLSNKMKALSKQLHLKWWSKSRSKWMEENDKNTKFFHNLAKLKKSKNAITEVKVGSSTITESFKIAKVFMDWYRELWAEETSDSMTQEWEYASKLNWKRIATEELRIFVKDSQKRRFGMQLIA</sequence>
<dbReference type="InterPro" id="IPR036691">
    <property type="entry name" value="Endo/exonu/phosph_ase_sf"/>
</dbReference>
<dbReference type="SUPFAM" id="SSF56219">
    <property type="entry name" value="DNase I-like"/>
    <property type="match status" value="1"/>
</dbReference>
<keyword evidence="2" id="KW-1185">Reference proteome</keyword>
<dbReference type="PANTHER" id="PTHR33710">
    <property type="entry name" value="BNAC02G09200D PROTEIN"/>
    <property type="match status" value="1"/>
</dbReference>
<name>A0AAQ3JYB6_9LILI</name>
<reference evidence="1 2" key="1">
    <citation type="submission" date="2023-10" db="EMBL/GenBank/DDBJ databases">
        <title>Chromosome-scale genome assembly provides insights into flower coloration mechanisms of Canna indica.</title>
        <authorList>
            <person name="Li C."/>
        </authorList>
    </citation>
    <scope>NUCLEOTIDE SEQUENCE [LARGE SCALE GENOMIC DNA]</scope>
    <source>
        <tissue evidence="1">Flower</tissue>
    </source>
</reference>
<dbReference type="EMBL" id="CP136891">
    <property type="protein sequence ID" value="WOK97061.1"/>
    <property type="molecule type" value="Genomic_DNA"/>
</dbReference>
<evidence type="ECO:0000313" key="2">
    <source>
        <dbReference type="Proteomes" id="UP001327560"/>
    </source>
</evidence>
<dbReference type="Proteomes" id="UP001327560">
    <property type="component" value="Chromosome 2"/>
</dbReference>
<organism evidence="1 2">
    <name type="scientific">Canna indica</name>
    <name type="common">Indian-shot</name>
    <dbReference type="NCBI Taxonomy" id="4628"/>
    <lineage>
        <taxon>Eukaryota</taxon>
        <taxon>Viridiplantae</taxon>
        <taxon>Streptophyta</taxon>
        <taxon>Embryophyta</taxon>
        <taxon>Tracheophyta</taxon>
        <taxon>Spermatophyta</taxon>
        <taxon>Magnoliopsida</taxon>
        <taxon>Liliopsida</taxon>
        <taxon>Zingiberales</taxon>
        <taxon>Cannaceae</taxon>
        <taxon>Canna</taxon>
    </lineage>
</organism>